<dbReference type="Pfam" id="PF01869">
    <property type="entry name" value="BcrAD_BadFG"/>
    <property type="match status" value="1"/>
</dbReference>
<evidence type="ECO:0000313" key="3">
    <source>
        <dbReference type="Proteomes" id="UP000198618"/>
    </source>
</evidence>
<dbReference type="EMBL" id="FOHE01000005">
    <property type="protein sequence ID" value="SET06940.1"/>
    <property type="molecule type" value="Genomic_DNA"/>
</dbReference>
<proteinExistence type="predicted"/>
<protein>
    <submittedName>
        <fullName evidence="2">BadF-type ATPase</fullName>
    </submittedName>
</protein>
<dbReference type="InterPro" id="IPR052519">
    <property type="entry name" value="Euk-type_GlcNAc_Kinase"/>
</dbReference>
<dbReference type="CDD" id="cd24007">
    <property type="entry name" value="ASKHA_NBD_eukNAGK-like"/>
    <property type="match status" value="1"/>
</dbReference>
<reference evidence="2 3" key="1">
    <citation type="submission" date="2016-10" db="EMBL/GenBank/DDBJ databases">
        <authorList>
            <person name="de Groot N.N."/>
        </authorList>
    </citation>
    <scope>NUCLEOTIDE SEQUENCE [LARGE SCALE GENOMIC DNA]</scope>
    <source>
        <strain evidence="2 3">IBRC-M 10780</strain>
    </source>
</reference>
<dbReference type="OrthoDB" id="9772633at2"/>
<feature type="domain" description="ATPase BadF/BadG/BcrA/BcrD type" evidence="1">
    <location>
        <begin position="15"/>
        <end position="308"/>
    </location>
</feature>
<dbReference type="AlphaFoldDB" id="A0A1I0BKX2"/>
<name>A0A1I0BKX2_9BACI</name>
<dbReference type="InterPro" id="IPR002731">
    <property type="entry name" value="ATPase_BadF"/>
</dbReference>
<keyword evidence="3" id="KW-1185">Reference proteome</keyword>
<dbReference type="PANTHER" id="PTHR43190">
    <property type="entry name" value="N-ACETYL-D-GLUCOSAMINE KINASE"/>
    <property type="match status" value="1"/>
</dbReference>
<dbReference type="SUPFAM" id="SSF53067">
    <property type="entry name" value="Actin-like ATPase domain"/>
    <property type="match status" value="2"/>
</dbReference>
<evidence type="ECO:0000313" key="2">
    <source>
        <dbReference type="EMBL" id="SET06940.1"/>
    </source>
</evidence>
<dbReference type="Gene3D" id="3.30.420.40">
    <property type="match status" value="2"/>
</dbReference>
<gene>
    <name evidence="2" type="ORF">SAMN05216389_10548</name>
</gene>
<organism evidence="2 3">
    <name type="scientific">Oceanobacillus limi</name>
    <dbReference type="NCBI Taxonomy" id="930131"/>
    <lineage>
        <taxon>Bacteria</taxon>
        <taxon>Bacillati</taxon>
        <taxon>Bacillota</taxon>
        <taxon>Bacilli</taxon>
        <taxon>Bacillales</taxon>
        <taxon>Bacillaceae</taxon>
        <taxon>Oceanobacillus</taxon>
    </lineage>
</organism>
<accession>A0A1I0BKX2</accession>
<dbReference type="InterPro" id="IPR043129">
    <property type="entry name" value="ATPase_NBD"/>
</dbReference>
<dbReference type="Proteomes" id="UP000198618">
    <property type="component" value="Unassembled WGS sequence"/>
</dbReference>
<dbReference type="STRING" id="930131.SAMN05216389_10548"/>
<sequence>MAPFFLMGELFVYVIGIDGGGTKTIGVLADENGTVVAKSIVGPTNPNSVSNYHLKGEFGKLFMEFERYSEFSHVQHLYAGMSGVDHPENNKLIKGIISSYLPKQVKVTIDHDAITALYSGTLGEPGIVQISGTGSITFGMNQHGERQRVGGWGYLFSDYGSGYSIGRDALSEAFLAYDGLKDYTYLIDLLQKYYNVEALPETIKKLYQGTNPRTEIASLSRLVMDAYDHGDKVAEEIIWRNGVELGRAISALGGKLFQNVSVPVVLTGGVFNRMELFEKPILHVVDRCQQEVRLIKPRIEPIGGAIVAAWKEENRQINDAFMATFKQSLER</sequence>
<evidence type="ECO:0000259" key="1">
    <source>
        <dbReference type="Pfam" id="PF01869"/>
    </source>
</evidence>
<dbReference type="PANTHER" id="PTHR43190:SF3">
    <property type="entry name" value="N-ACETYL-D-GLUCOSAMINE KINASE"/>
    <property type="match status" value="1"/>
</dbReference>